<evidence type="ECO:0008006" key="3">
    <source>
        <dbReference type="Google" id="ProtNLM"/>
    </source>
</evidence>
<comment type="caution">
    <text evidence="1">The sequence shown here is derived from an EMBL/GenBank/DDBJ whole genome shotgun (WGS) entry which is preliminary data.</text>
</comment>
<dbReference type="PATRIC" id="fig|237368.3.peg.1247"/>
<dbReference type="InterPro" id="IPR012337">
    <property type="entry name" value="RNaseH-like_sf"/>
</dbReference>
<dbReference type="GO" id="GO:0003676">
    <property type="term" value="F:nucleic acid binding"/>
    <property type="evidence" value="ECO:0007669"/>
    <property type="project" value="InterPro"/>
</dbReference>
<proteinExistence type="predicted"/>
<dbReference type="AlphaFoldDB" id="A0A0B0EM79"/>
<dbReference type="EMBL" id="JRYO01000072">
    <property type="protein sequence ID" value="KHE93116.1"/>
    <property type="molecule type" value="Genomic_DNA"/>
</dbReference>
<dbReference type="eggNOG" id="COG0514">
    <property type="taxonomic scope" value="Bacteria"/>
</dbReference>
<evidence type="ECO:0000313" key="2">
    <source>
        <dbReference type="Proteomes" id="UP000030652"/>
    </source>
</evidence>
<organism evidence="1 2">
    <name type="scientific">Candidatus Scalindua brodae</name>
    <dbReference type="NCBI Taxonomy" id="237368"/>
    <lineage>
        <taxon>Bacteria</taxon>
        <taxon>Pseudomonadati</taxon>
        <taxon>Planctomycetota</taxon>
        <taxon>Candidatus Brocadiia</taxon>
        <taxon>Candidatus Brocadiales</taxon>
        <taxon>Candidatus Scalinduaceae</taxon>
        <taxon>Candidatus Scalindua</taxon>
    </lineage>
</organism>
<protein>
    <recommendedName>
        <fullName evidence="3">ATP-dependent DNA helicase RecQ</fullName>
    </recommendedName>
</protein>
<dbReference type="Gene3D" id="3.30.420.10">
    <property type="entry name" value="Ribonuclease H-like superfamily/Ribonuclease H"/>
    <property type="match status" value="1"/>
</dbReference>
<dbReference type="InterPro" id="IPR036397">
    <property type="entry name" value="RNaseH_sf"/>
</dbReference>
<name>A0A0B0EM79_9BACT</name>
<sequence>MNSIVFIDIEVEPISNRILDIGSIKDNGSSFHSNSISGFIGFLRDTKFICGHNILNHDLKYIQKNLVDAGISQPNIIDTLFLSPLLFPTKPYHHLLKDDKLQTEELNNPLNDSIKAKDLFFDEIAAFNQTDDSLKQIFYLLLDDKKEFQSFFDYTSYKSNDSKLEMIIQNTFYSEICSQ</sequence>
<accession>A0A0B0EM79</accession>
<dbReference type="SUPFAM" id="SSF53098">
    <property type="entry name" value="Ribonuclease H-like"/>
    <property type="match status" value="1"/>
</dbReference>
<gene>
    <name evidence="1" type="ORF">SCABRO_01135</name>
</gene>
<dbReference type="Proteomes" id="UP000030652">
    <property type="component" value="Unassembled WGS sequence"/>
</dbReference>
<evidence type="ECO:0000313" key="1">
    <source>
        <dbReference type="EMBL" id="KHE93116.1"/>
    </source>
</evidence>
<reference evidence="1 2" key="1">
    <citation type="submission" date="2014-10" db="EMBL/GenBank/DDBJ databases">
        <title>Draft genome of anammox bacterium scalindua brodae, obtained using differential coverage binning of sequence data from two enrichment reactors.</title>
        <authorList>
            <person name="Speth D.R."/>
            <person name="Russ L."/>
            <person name="Kartal B."/>
            <person name="Op den Camp H.J."/>
            <person name="Dutilh B.E."/>
            <person name="Jetten M.S."/>
        </authorList>
    </citation>
    <scope>NUCLEOTIDE SEQUENCE [LARGE SCALE GENOMIC DNA]</scope>
    <source>
        <strain evidence="1">RU1</strain>
    </source>
</reference>